<reference evidence="4" key="2">
    <citation type="submission" date="2011-01" db="EMBL/GenBank/DDBJ databases">
        <authorList>
            <person name="Zhao B.P."/>
            <person name="Ren Z.A."/>
            <person name="Li C.D."/>
        </authorList>
    </citation>
    <scope>NUCLEOTIDE SEQUENCE</scope>
    <source>
        <strain evidence="4">BPK282A1</strain>
    </source>
</reference>
<evidence type="ECO:0000313" key="8">
    <source>
        <dbReference type="Proteomes" id="UP000274082"/>
    </source>
</evidence>
<dbReference type="InterPro" id="IPR027267">
    <property type="entry name" value="AH/BAR_dom_sf"/>
</dbReference>
<dbReference type="Proteomes" id="UP000008980">
    <property type="component" value="Chromosome 21"/>
</dbReference>
<dbReference type="Proteomes" id="UP000318447">
    <property type="component" value="Unassembled WGS sequence"/>
</dbReference>
<proteinExistence type="predicted"/>
<dbReference type="Proteomes" id="UP000274082">
    <property type="component" value="Chromosome 21"/>
</dbReference>
<dbReference type="Proteomes" id="UP000601710">
    <property type="component" value="Chromosome 21"/>
</dbReference>
<evidence type="ECO:0000256" key="1">
    <source>
        <dbReference type="SAM" id="Coils"/>
    </source>
</evidence>
<evidence type="ECO:0000313" key="5">
    <source>
        <dbReference type="EMBL" id="TPP49242.1"/>
    </source>
</evidence>
<keyword evidence="1" id="KW-0175">Coiled coil</keyword>
<accession>E9BEZ2</accession>
<reference evidence="2 8" key="4">
    <citation type="journal article" date="2018" name="Sci. Rep.">
        <title>A complete Leishmania donovani reference genome identifies novel genetic variations associated with virulence.</title>
        <authorList>
            <person name="Lypaczewski P."/>
            <person name="Hoshizaki J."/>
            <person name="Zhang W.-W."/>
            <person name="McCall L.-I."/>
            <person name="Torcivia-Rodriguez J."/>
            <person name="Simonyan V."/>
            <person name="Kaur A."/>
            <person name="Dewar K."/>
            <person name="Matlashewski G."/>
        </authorList>
    </citation>
    <scope>NUCLEOTIDE SEQUENCE [LARGE SCALE GENOMIC DNA]</scope>
    <source>
        <strain evidence="2 8">LdCL</strain>
    </source>
</reference>
<keyword evidence="8" id="KW-1185">Reference proteome</keyword>
<evidence type="ECO:0000313" key="4">
    <source>
        <dbReference type="EMBL" id="CBZ33818.1"/>
    </source>
</evidence>
<reference evidence="9" key="6">
    <citation type="submission" date="2019-02" db="EMBL/GenBank/DDBJ databases">
        <title>FDA dAtabase for Regulatory Grade micrObial Sequences (FDA-ARGOS): Supporting development and validation of Infectious Disease Dx tests.</title>
        <authorList>
            <person name="Duncan R."/>
            <person name="Fisher C."/>
            <person name="Tallon L."/>
            <person name="Sadzewicz L."/>
            <person name="Sengamalay N."/>
            <person name="Ott S."/>
            <person name="Godinez A."/>
            <person name="Nagaraj S."/>
            <person name="Vavikolanu K."/>
            <person name="Nadendla S."/>
            <person name="Aluvathingal J."/>
            <person name="Sichtig H."/>
        </authorList>
    </citation>
    <scope>NUCLEOTIDE SEQUENCE [LARGE SCALE GENOMIC DNA]</scope>
    <source>
        <strain evidence="9">FDAARGOS_361</strain>
    </source>
</reference>
<evidence type="ECO:0000313" key="6">
    <source>
        <dbReference type="EMBL" id="TPP54774.1"/>
    </source>
</evidence>
<protein>
    <submittedName>
        <fullName evidence="2">BAR domain containing protein, putative</fullName>
    </submittedName>
    <submittedName>
        <fullName evidence="5">BAR domain family protein</fullName>
    </submittedName>
    <submittedName>
        <fullName evidence="3">BAR_domain_containing_protein_putative/Pfam:PF031 14</fullName>
    </submittedName>
</protein>
<dbReference type="PANTHER" id="PTHR38148">
    <property type="entry name" value="BAR DOMAIN-CONTAINING PROTEIN"/>
    <property type="match status" value="1"/>
</dbReference>
<reference evidence="7" key="3">
    <citation type="submission" date="2011-02" db="EMBL/GenBank/DDBJ databases">
        <title>Whole genome sequencing of Leishmania donovani clinical lines reveals dynamic variation related to drug resistance.</title>
        <authorList>
            <person name="Downing T."/>
            <person name="Imamura H."/>
            <person name="Sanders M."/>
            <person name="Decuypere S."/>
            <person name="Hertz-Fowler C."/>
            <person name="Clark T.G."/>
            <person name="Rijal S."/>
            <person name="Sundar S."/>
            <person name="Quail M.A."/>
            <person name="De Doncker S."/>
            <person name="Maes I."/>
            <person name="Vanaerschot M."/>
            <person name="Stark O."/>
            <person name="Schonian G."/>
            <person name="Dujardin J.C."/>
            <person name="Berriman M."/>
        </authorList>
    </citation>
    <scope>NUCLEOTIDE SEQUENCE [LARGE SCALE GENOMIC DNA]</scope>
    <source>
        <strain evidence="7">BPK282A1</strain>
    </source>
</reference>
<dbReference type="EMBL" id="RHLD01000035">
    <property type="protein sequence ID" value="TPP54774.1"/>
    <property type="molecule type" value="Genomic_DNA"/>
</dbReference>
<dbReference type="EMBL" id="RHLC01000021">
    <property type="protein sequence ID" value="TPP49242.1"/>
    <property type="molecule type" value="Genomic_DNA"/>
</dbReference>
<reference evidence="5" key="5">
    <citation type="submission" date="2019-02" db="EMBL/GenBank/DDBJ databases">
        <title>FDA dAtabase for Regulatory Grade micrObial Sequences (FDA-ARGOS): Supporting development and validation of Infectious Disease Dx tests.</title>
        <authorList>
            <person name="Duncan R."/>
            <person name="Fisher C."/>
            <person name="Tallon L.J."/>
            <person name="Sadzewicz L."/>
            <person name="Sengamalay N."/>
            <person name="Ott S."/>
            <person name="Godinez A."/>
            <person name="Nagaraj S."/>
            <person name="Nadendla S."/>
            <person name="Sichtig H."/>
        </authorList>
    </citation>
    <scope>NUCLEOTIDE SEQUENCE</scope>
    <source>
        <strain evidence="6">FDAARGOS_360</strain>
        <strain evidence="5">FDAARGOS_361</strain>
    </source>
</reference>
<dbReference type="Proteomes" id="UP000318821">
    <property type="component" value="Unassembled WGS sequence"/>
</dbReference>
<dbReference type="EMBL" id="LR812641">
    <property type="protein sequence ID" value="CAC5429741.1"/>
    <property type="molecule type" value="Genomic_DNA"/>
</dbReference>
<reference evidence="10" key="7">
    <citation type="submission" date="2019-02" db="EMBL/GenBank/DDBJ databases">
        <title>FDA dAtabase for Regulatory Grade micrObial Sequences (FDA-ARGOS): Supporting development and validation of Infectious Disease Dx tests.</title>
        <authorList>
            <person name="Duncan R."/>
            <person name="Fisher C."/>
            <person name="Tallon L."/>
            <person name="Sadzewicz L."/>
            <person name="Sengamalay N."/>
            <person name="Ott S."/>
            <person name="Godinez A."/>
            <person name="Nagaraj S."/>
            <person name="Vavikolanu K."/>
            <person name="Vyas G."/>
            <person name="Nadendla S."/>
            <person name="Aluvathingal J."/>
            <person name="Sichtig H."/>
        </authorList>
    </citation>
    <scope>NUCLEOTIDE SEQUENCE [LARGE SCALE GENOMIC DNA]</scope>
    <source>
        <strain evidence="10">FDAARGOS_360</strain>
    </source>
</reference>
<dbReference type="KEGG" id="ldo:LDBPK_210070"/>
<dbReference type="VEuPathDB" id="TriTrypDB:LDHU3_21.0080"/>
<reference evidence="3" key="8">
    <citation type="submission" date="2020-06" db="EMBL/GenBank/DDBJ databases">
        <authorList>
            <person name="Camacho E."/>
            <person name="Gonzalez-de la Fuente S."/>
            <person name="Rastrojo A."/>
            <person name="Peiro-Pastor R."/>
            <person name="Solana JC."/>
            <person name="Tabera L."/>
            <person name="Gamarro F."/>
            <person name="Carrasco-Ramiro F."/>
            <person name="Requena JM."/>
            <person name="Aguado B."/>
        </authorList>
    </citation>
    <scope>NUCLEOTIDE SEQUENCE</scope>
</reference>
<feature type="coiled-coil region" evidence="1">
    <location>
        <begin position="114"/>
        <end position="148"/>
    </location>
</feature>
<evidence type="ECO:0000313" key="9">
    <source>
        <dbReference type="Proteomes" id="UP000318447"/>
    </source>
</evidence>
<accession>A0A3S5H792</accession>
<dbReference type="OMA" id="CDEDYNR"/>
<sequence length="245" mass="28060">METMMKIKTALKLAPSTCDEDYNRRKREMKDLCSAIRSYNTAMEKAKVSVRRLVEALTEASKVFETLCNYPNIPDCTKDCALALVASMNRIEGTAFPEFNVAMDSTVLTATNGLKALYDECERLECKRNKVMHEYDTYREEVSKKETEYLRKSKSLLKSKYYSTEVARRDELEAAFDSADQKFKDTHDQLMQSRSVTCTDALNAFVSCMSRFMEEISGELEGLKGSSEYVLPILRNIMRAEHESD</sequence>
<reference evidence="4 7" key="1">
    <citation type="journal article" date="2011" name="Genome Res.">
        <title>Whole genome sequencing of multiple Leishmania donovani clinical isolates provides insights into population structure and mechanisms of drug resistance.</title>
        <authorList>
            <person name="Downing T."/>
            <person name="Imamura H."/>
            <person name="Decuypere S."/>
            <person name="Clark T.G."/>
            <person name="Coombs G.H."/>
            <person name="Cotton J.A."/>
            <person name="Hilley J.D."/>
            <person name="de Doncker S."/>
            <person name="Maes I."/>
            <person name="Mottram J.C."/>
            <person name="Quail M.A."/>
            <person name="Rijal S."/>
            <person name="Sanders M."/>
            <person name="Schonian G."/>
            <person name="Stark O."/>
            <person name="Sundar S."/>
            <person name="Vanaerschot M."/>
            <person name="Hertz-Fowler C."/>
            <person name="Dujardin J.C."/>
            <person name="Berriman M."/>
        </authorList>
    </citation>
    <scope>NUCLEOTIDE SEQUENCE [LARGE SCALE GENOMIC DNA]</scope>
    <source>
        <strain evidence="4 7">BPK282A1</strain>
    </source>
</reference>
<dbReference type="OrthoDB" id="262066at2759"/>
<evidence type="ECO:0000313" key="2">
    <source>
        <dbReference type="EMBL" id="AYU78469.1"/>
    </source>
</evidence>
<dbReference type="VEuPathDB" id="TriTrypDB:LdCL_210005600"/>
<gene>
    <name evidence="6" type="ORF">CGC20_22835</name>
    <name evidence="5" type="ORF">CGC21_33750</name>
    <name evidence="4" type="ORF">LDBPK_210070</name>
    <name evidence="2" type="ORF">LdCL_210005600</name>
    <name evidence="3" type="ORF">LDHU3_21.0080</name>
</gene>
<dbReference type="EMBL" id="CP029520">
    <property type="protein sequence ID" value="AYU78469.1"/>
    <property type="molecule type" value="Genomic_DNA"/>
</dbReference>
<dbReference type="Gene3D" id="1.20.1270.60">
    <property type="entry name" value="Arfaptin homology (AH) domain/BAR domain"/>
    <property type="match status" value="1"/>
</dbReference>
<dbReference type="VEuPathDB" id="TriTrypDB:LdBPK_210070.1"/>
<name>A0A3S5H792_LEIDO</name>
<evidence type="ECO:0000313" key="7">
    <source>
        <dbReference type="Proteomes" id="UP000008980"/>
    </source>
</evidence>
<evidence type="ECO:0000313" key="10">
    <source>
        <dbReference type="Proteomes" id="UP000318821"/>
    </source>
</evidence>
<dbReference type="PANTHER" id="PTHR38148:SF3">
    <property type="entry name" value="BAR DOMAIN-CONTAINING PROTEIN"/>
    <property type="match status" value="1"/>
</dbReference>
<dbReference type="RefSeq" id="XP_003860524.1">
    <property type="nucleotide sequence ID" value="XM_003860476.1"/>
</dbReference>
<dbReference type="EMBL" id="FR799608">
    <property type="protein sequence ID" value="CBZ33818.1"/>
    <property type="molecule type" value="Genomic_DNA"/>
</dbReference>
<dbReference type="GeneID" id="13386337"/>
<dbReference type="AlphaFoldDB" id="A0A3S5H792"/>
<organism evidence="2 8">
    <name type="scientific">Leishmania donovani</name>
    <dbReference type="NCBI Taxonomy" id="5661"/>
    <lineage>
        <taxon>Eukaryota</taxon>
        <taxon>Discoba</taxon>
        <taxon>Euglenozoa</taxon>
        <taxon>Kinetoplastea</taxon>
        <taxon>Metakinetoplastina</taxon>
        <taxon>Trypanosomatida</taxon>
        <taxon>Trypanosomatidae</taxon>
        <taxon>Leishmaniinae</taxon>
        <taxon>Leishmania</taxon>
    </lineage>
</organism>
<evidence type="ECO:0000313" key="3">
    <source>
        <dbReference type="EMBL" id="CAC5429741.1"/>
    </source>
</evidence>
<dbReference type="SUPFAM" id="SSF103657">
    <property type="entry name" value="BAR/IMD domain-like"/>
    <property type="match status" value="1"/>
</dbReference>